<dbReference type="PANTHER" id="PTHR10572">
    <property type="entry name" value="3-HYDROXY-3-METHYLGLUTARYL-COENZYME A REDUCTASE"/>
    <property type="match status" value="1"/>
</dbReference>
<dbReference type="InterPro" id="IPR009029">
    <property type="entry name" value="HMG_CoA_Rdtase_sub-bd_dom_sf"/>
</dbReference>
<organism evidence="4">
    <name type="scientific">Candidatus Methanomethylicus mesodigestus</name>
    <dbReference type="NCBI Taxonomy" id="1867258"/>
    <lineage>
        <taxon>Archaea</taxon>
        <taxon>Thermoproteota</taxon>
        <taxon>Methanosuratincolia</taxon>
        <taxon>Candidatus Methanomethylicales</taxon>
        <taxon>Candidatus Methanomethylicaceae</taxon>
        <taxon>Candidatus Methanomethylicus</taxon>
    </lineage>
</organism>
<dbReference type="Pfam" id="PF00368">
    <property type="entry name" value="HMG-CoA_red"/>
    <property type="match status" value="1"/>
</dbReference>
<sequence length="420" mass="44706">MPDSRLHNFHRLGLDERVALLKEIGVLDEGDVDLLCKGLPLSVAERMAENVISEQHLPLGVATNFKINGRGYLIPMATEEPSVIAAASHAAKLALPEGFVASASRPVMRGQIQLANVLSPDDAIRKIMSSRDELIRKANGFAGSLPSLGGGVIDLGARIIGKEEGMLVVEFYVDTRDAMGANAINTIVERMSSEVERIAGGEAILRILSNLATERLAKAKVTYKRESIGGEGVVDRVIGAYRFACYDIYRAATHNKGIMNGVTAVALATSNDTRAVEAGAHAYASISGKYLPLSKWVKDAKGDLVGEIEMPLAVGILGGAIKVNPIAQISLKILGVRSATELAEVICAVGLAQNFAALYALVTEGIQKGHMKLHARGMAIAAGASGDDVDRVVDELLRGGDIRLSKAKEVIERLQLRSTR</sequence>
<dbReference type="SUPFAM" id="SSF55035">
    <property type="entry name" value="NAD-binding domain of HMG-CoA reductase"/>
    <property type="match status" value="1"/>
</dbReference>
<dbReference type="AlphaFoldDB" id="A0A7C3F3Z5"/>
<keyword evidence="2 3" id="KW-0560">Oxidoreductase</keyword>
<dbReference type="Gene3D" id="3.90.770.10">
    <property type="entry name" value="3-hydroxy-3-methylglutaryl-coenzyme A Reductase, Chain A, domain 2"/>
    <property type="match status" value="2"/>
</dbReference>
<dbReference type="EMBL" id="DSTX01000002">
    <property type="protein sequence ID" value="HFK20226.1"/>
    <property type="molecule type" value="Genomic_DNA"/>
</dbReference>
<proteinExistence type="inferred from homology"/>
<dbReference type="InterPro" id="IPR023074">
    <property type="entry name" value="HMG_CoA_Rdtase_cat_sf"/>
</dbReference>
<dbReference type="CDD" id="cd00644">
    <property type="entry name" value="HMG-CoA_reductase_classII"/>
    <property type="match status" value="1"/>
</dbReference>
<dbReference type="PANTHER" id="PTHR10572:SF24">
    <property type="entry name" value="3-HYDROXY-3-METHYLGLUTARYL-COENZYME A REDUCTASE"/>
    <property type="match status" value="1"/>
</dbReference>
<dbReference type="PROSITE" id="PS50065">
    <property type="entry name" value="HMG_COA_REDUCTASE_4"/>
    <property type="match status" value="1"/>
</dbReference>
<reference evidence="4" key="1">
    <citation type="journal article" date="2020" name="mSystems">
        <title>Genome- and Community-Level Interaction Insights into Carbon Utilization and Element Cycling Functions of Hydrothermarchaeota in Hydrothermal Sediment.</title>
        <authorList>
            <person name="Zhou Z."/>
            <person name="Liu Y."/>
            <person name="Xu W."/>
            <person name="Pan J."/>
            <person name="Luo Z.H."/>
            <person name="Li M."/>
        </authorList>
    </citation>
    <scope>NUCLEOTIDE SEQUENCE [LARGE SCALE GENOMIC DNA]</scope>
    <source>
        <strain evidence="4">SpSt-468</strain>
    </source>
</reference>
<comment type="similarity">
    <text evidence="1 3">Belongs to the HMG-CoA reductase family.</text>
</comment>
<dbReference type="SUPFAM" id="SSF56542">
    <property type="entry name" value="Substrate-binding domain of HMG-CoA reductase"/>
    <property type="match status" value="1"/>
</dbReference>
<evidence type="ECO:0000256" key="3">
    <source>
        <dbReference type="RuleBase" id="RU361219"/>
    </source>
</evidence>
<dbReference type="InterPro" id="IPR002202">
    <property type="entry name" value="HMG_CoA_Rdtase"/>
</dbReference>
<dbReference type="NCBIfam" id="TIGR00532">
    <property type="entry name" value="HMG_CoA_R_NAD"/>
    <property type="match status" value="1"/>
</dbReference>
<dbReference type="InterPro" id="IPR004553">
    <property type="entry name" value="HMG_CoA_Rdtase_bac-typ"/>
</dbReference>
<protein>
    <recommendedName>
        <fullName evidence="3">3-hydroxy-3-methylglutaryl coenzyme A reductase</fullName>
        <shortName evidence="3">HMG-CoA reductase</shortName>
    </recommendedName>
</protein>
<name>A0A7C3F3Z5_9CREN</name>
<gene>
    <name evidence="4" type="ORF">ENS19_02995</name>
</gene>
<evidence type="ECO:0000313" key="4">
    <source>
        <dbReference type="EMBL" id="HFK20226.1"/>
    </source>
</evidence>
<dbReference type="InterPro" id="IPR009023">
    <property type="entry name" value="HMG_CoA_Rdtase_NAD(P)-bd_sf"/>
</dbReference>
<accession>A0A7C3F3Z5</accession>
<dbReference type="GO" id="GO:0004420">
    <property type="term" value="F:hydroxymethylglutaryl-CoA reductase (NADPH) activity"/>
    <property type="evidence" value="ECO:0007669"/>
    <property type="project" value="InterPro"/>
</dbReference>
<comment type="caution">
    <text evidence="4">The sequence shown here is derived from an EMBL/GenBank/DDBJ whole genome shotgun (WGS) entry which is preliminary data.</text>
</comment>
<dbReference type="PROSITE" id="PS01192">
    <property type="entry name" value="HMG_COA_REDUCTASE_3"/>
    <property type="match status" value="1"/>
</dbReference>
<dbReference type="GO" id="GO:0015936">
    <property type="term" value="P:coenzyme A metabolic process"/>
    <property type="evidence" value="ECO:0007669"/>
    <property type="project" value="InterPro"/>
</dbReference>
<evidence type="ECO:0000256" key="2">
    <source>
        <dbReference type="ARBA" id="ARBA00023002"/>
    </source>
</evidence>
<dbReference type="PRINTS" id="PR00071">
    <property type="entry name" value="HMGCOARDTASE"/>
</dbReference>
<dbReference type="InterPro" id="IPR023076">
    <property type="entry name" value="HMG_CoA_Rdtase_CS"/>
</dbReference>
<evidence type="ECO:0000256" key="1">
    <source>
        <dbReference type="ARBA" id="ARBA00007661"/>
    </source>
</evidence>
<dbReference type="Gene3D" id="1.10.8.660">
    <property type="match status" value="1"/>
</dbReference>